<dbReference type="RefSeq" id="WP_344406949.1">
    <property type="nucleotide sequence ID" value="NZ_BAAASG010000033.1"/>
</dbReference>
<sequence>MEETERLKSLIIHTAQELWEDKDALAKFLGVVRRSDAFVPLADALETSAVRPANATFHGVKSTEFQG</sequence>
<keyword evidence="2" id="KW-1185">Reference proteome</keyword>
<evidence type="ECO:0000313" key="2">
    <source>
        <dbReference type="Proteomes" id="UP001501777"/>
    </source>
</evidence>
<reference evidence="2" key="1">
    <citation type="journal article" date="2019" name="Int. J. Syst. Evol. Microbiol.">
        <title>The Global Catalogue of Microorganisms (GCM) 10K type strain sequencing project: providing services to taxonomists for standard genome sequencing and annotation.</title>
        <authorList>
            <consortium name="The Broad Institute Genomics Platform"/>
            <consortium name="The Broad Institute Genome Sequencing Center for Infectious Disease"/>
            <person name="Wu L."/>
            <person name="Ma J."/>
        </authorList>
    </citation>
    <scope>NUCLEOTIDE SEQUENCE [LARGE SCALE GENOMIC DNA]</scope>
    <source>
        <strain evidence="2">JCM 4395</strain>
    </source>
</reference>
<protein>
    <submittedName>
        <fullName evidence="1">Uncharacterized protein</fullName>
    </submittedName>
</protein>
<accession>A0ABP6AUU0</accession>
<organism evidence="1 2">
    <name type="scientific">Streptomyces longisporus</name>
    <dbReference type="NCBI Taxonomy" id="1948"/>
    <lineage>
        <taxon>Bacteria</taxon>
        <taxon>Bacillati</taxon>
        <taxon>Actinomycetota</taxon>
        <taxon>Actinomycetes</taxon>
        <taxon>Kitasatosporales</taxon>
        <taxon>Streptomycetaceae</taxon>
        <taxon>Streptomyces</taxon>
    </lineage>
</organism>
<name>A0ABP6AUU0_STRLO</name>
<comment type="caution">
    <text evidence="1">The sequence shown here is derived from an EMBL/GenBank/DDBJ whole genome shotgun (WGS) entry which is preliminary data.</text>
</comment>
<dbReference type="EMBL" id="BAAASG010000033">
    <property type="protein sequence ID" value="GAA2523360.1"/>
    <property type="molecule type" value="Genomic_DNA"/>
</dbReference>
<evidence type="ECO:0000313" key="1">
    <source>
        <dbReference type="EMBL" id="GAA2523360.1"/>
    </source>
</evidence>
<proteinExistence type="predicted"/>
<dbReference type="Proteomes" id="UP001501777">
    <property type="component" value="Unassembled WGS sequence"/>
</dbReference>
<gene>
    <name evidence="1" type="ORF">GCM10010276_88200</name>
</gene>